<accession>A0A1Y1YCG0</accession>
<dbReference type="InParanoid" id="A0A1Y1YCG0"/>
<name>A0A1Y1YCG0_9FUNG</name>
<dbReference type="CDD" id="cd00130">
    <property type="entry name" value="PAS"/>
    <property type="match status" value="1"/>
</dbReference>
<comment type="caution">
    <text evidence="2">The sequence shown here is derived from an EMBL/GenBank/DDBJ whole genome shotgun (WGS) entry which is preliminary data.</text>
</comment>
<feature type="domain" description="PAS" evidence="1">
    <location>
        <begin position="17"/>
        <end position="63"/>
    </location>
</feature>
<dbReference type="SUPFAM" id="SSF55785">
    <property type="entry name" value="PYP-like sensor domain (PAS domain)"/>
    <property type="match status" value="1"/>
</dbReference>
<evidence type="ECO:0000313" key="2">
    <source>
        <dbReference type="EMBL" id="ORX95652.1"/>
    </source>
</evidence>
<dbReference type="NCBIfam" id="TIGR00229">
    <property type="entry name" value="sensory_box"/>
    <property type="match status" value="1"/>
</dbReference>
<dbReference type="OrthoDB" id="411251at2759"/>
<dbReference type="PROSITE" id="PS50112">
    <property type="entry name" value="PAS"/>
    <property type="match status" value="1"/>
</dbReference>
<sequence>MAYQHVLNTRKVNCIYIYDTSDEGRILYCSESSVDVTGYALEEVRGQSGYSFVESATSQVIREAGSIIRDEDNMATVMYTNVKHKDGGLVPIEAVTGRCYDIVVSVLTRADKGEPQLRARHATLQRTFTQQCDGTITTQESPIGYPSEKVYAKQPTKPSPNIKPIYPEPAACMIVDRFTRRLTIQFATKSCESLLGVNAKKCIGLPFLSYIDLEEVDSVVSDLETAKTNNSVAQIHFSFLSPQYRQSLPVRAAVFCANDGIIINVRLAKDCLERNENLVFLKYLQKN</sequence>
<reference evidence="2 3" key="1">
    <citation type="submission" date="2016-07" db="EMBL/GenBank/DDBJ databases">
        <title>Pervasive Adenine N6-methylation of Active Genes in Fungi.</title>
        <authorList>
            <consortium name="DOE Joint Genome Institute"/>
            <person name="Mondo S.J."/>
            <person name="Dannebaum R.O."/>
            <person name="Kuo R.C."/>
            <person name="Labutti K."/>
            <person name="Haridas S."/>
            <person name="Kuo A."/>
            <person name="Salamov A."/>
            <person name="Ahrendt S.R."/>
            <person name="Lipzen A."/>
            <person name="Sullivan W."/>
            <person name="Andreopoulos W.B."/>
            <person name="Clum A."/>
            <person name="Lindquist E."/>
            <person name="Daum C."/>
            <person name="Ramamoorthy G.K."/>
            <person name="Gryganskyi A."/>
            <person name="Culley D."/>
            <person name="Magnuson J.K."/>
            <person name="James T.Y."/>
            <person name="O'Malley M.A."/>
            <person name="Stajich J.E."/>
            <person name="Spatafora J.W."/>
            <person name="Visel A."/>
            <person name="Grigoriev I.V."/>
        </authorList>
    </citation>
    <scope>NUCLEOTIDE SEQUENCE [LARGE SCALE GENOMIC DNA]</scope>
    <source>
        <strain evidence="2 3">CBS 931.73</strain>
    </source>
</reference>
<dbReference type="SMART" id="SM00091">
    <property type="entry name" value="PAS"/>
    <property type="match status" value="2"/>
</dbReference>
<gene>
    <name evidence="2" type="ORF">K493DRAFT_407549</name>
</gene>
<dbReference type="Proteomes" id="UP000193498">
    <property type="component" value="Unassembled WGS sequence"/>
</dbReference>
<dbReference type="AlphaFoldDB" id="A0A1Y1YCG0"/>
<protein>
    <recommendedName>
        <fullName evidence="1">PAS domain-containing protein</fullName>
    </recommendedName>
</protein>
<dbReference type="InterPro" id="IPR035965">
    <property type="entry name" value="PAS-like_dom_sf"/>
</dbReference>
<dbReference type="STRING" id="1314790.A0A1Y1YCG0"/>
<keyword evidence="3" id="KW-1185">Reference proteome</keyword>
<dbReference type="InterPro" id="IPR000014">
    <property type="entry name" value="PAS"/>
</dbReference>
<dbReference type="EMBL" id="MCFE01000171">
    <property type="protein sequence ID" value="ORX95652.1"/>
    <property type="molecule type" value="Genomic_DNA"/>
</dbReference>
<proteinExistence type="predicted"/>
<organism evidence="2 3">
    <name type="scientific">Basidiobolus meristosporus CBS 931.73</name>
    <dbReference type="NCBI Taxonomy" id="1314790"/>
    <lineage>
        <taxon>Eukaryota</taxon>
        <taxon>Fungi</taxon>
        <taxon>Fungi incertae sedis</taxon>
        <taxon>Zoopagomycota</taxon>
        <taxon>Entomophthoromycotina</taxon>
        <taxon>Basidiobolomycetes</taxon>
        <taxon>Basidiobolales</taxon>
        <taxon>Basidiobolaceae</taxon>
        <taxon>Basidiobolus</taxon>
    </lineage>
</organism>
<evidence type="ECO:0000313" key="3">
    <source>
        <dbReference type="Proteomes" id="UP000193498"/>
    </source>
</evidence>
<evidence type="ECO:0000259" key="1">
    <source>
        <dbReference type="PROSITE" id="PS50112"/>
    </source>
</evidence>
<dbReference type="Gene3D" id="3.30.450.20">
    <property type="entry name" value="PAS domain"/>
    <property type="match status" value="1"/>
</dbReference>